<feature type="signal peptide" evidence="2">
    <location>
        <begin position="1"/>
        <end position="20"/>
    </location>
</feature>
<dbReference type="InterPro" id="IPR050111">
    <property type="entry name" value="C-type_lectin/snaclec_domain"/>
</dbReference>
<dbReference type="SUPFAM" id="SSF56436">
    <property type="entry name" value="C-type lectin-like"/>
    <property type="match status" value="2"/>
</dbReference>
<dbReference type="PROSITE" id="PS50041">
    <property type="entry name" value="C_TYPE_LECTIN_2"/>
    <property type="match status" value="2"/>
</dbReference>
<gene>
    <name evidence="5" type="primary">LOC113402065</name>
</gene>
<evidence type="ECO:0000259" key="3">
    <source>
        <dbReference type="PROSITE" id="PS50041"/>
    </source>
</evidence>
<accession>A0A8B8ILJ7</accession>
<dbReference type="RefSeq" id="XP_026497973.2">
    <property type="nucleotide sequence ID" value="XM_026642188.2"/>
</dbReference>
<dbReference type="PROSITE" id="PS00615">
    <property type="entry name" value="C_TYPE_LECTIN_1"/>
    <property type="match status" value="1"/>
</dbReference>
<dbReference type="InterPro" id="IPR016186">
    <property type="entry name" value="C-type_lectin-like/link_sf"/>
</dbReference>
<evidence type="ECO:0000313" key="4">
    <source>
        <dbReference type="Proteomes" id="UP001652626"/>
    </source>
</evidence>
<reference evidence="5" key="1">
    <citation type="submission" date="2025-08" db="UniProtKB">
        <authorList>
            <consortium name="RefSeq"/>
        </authorList>
    </citation>
    <scope>IDENTIFICATION</scope>
    <source>
        <tissue evidence="5">Whole body</tissue>
    </source>
</reference>
<dbReference type="InterPro" id="IPR018378">
    <property type="entry name" value="C-type_lectin_CS"/>
</dbReference>
<keyword evidence="4" id="KW-1185">Reference proteome</keyword>
<dbReference type="AlphaFoldDB" id="A0A8B8ILJ7"/>
<dbReference type="PANTHER" id="PTHR22803">
    <property type="entry name" value="MANNOSE, PHOSPHOLIPASE, LECTIN RECEPTOR RELATED"/>
    <property type="match status" value="1"/>
</dbReference>
<dbReference type="Pfam" id="PF00059">
    <property type="entry name" value="Lectin_C"/>
    <property type="match status" value="2"/>
</dbReference>
<dbReference type="SMART" id="SM00034">
    <property type="entry name" value="CLECT"/>
    <property type="match status" value="2"/>
</dbReference>
<dbReference type="Gene3D" id="3.10.100.10">
    <property type="entry name" value="Mannose-Binding Protein A, subunit A"/>
    <property type="match status" value="2"/>
</dbReference>
<name>A0A8B8ILJ7_VANTA</name>
<evidence type="ECO:0000256" key="1">
    <source>
        <dbReference type="ARBA" id="ARBA00023157"/>
    </source>
</evidence>
<dbReference type="GeneID" id="113402065"/>
<dbReference type="Proteomes" id="UP001652626">
    <property type="component" value="Chromosome 9"/>
</dbReference>
<protein>
    <submittedName>
        <fullName evidence="5">Macrophage mannose receptor 1-like isoform X1</fullName>
    </submittedName>
</protein>
<evidence type="ECO:0000256" key="2">
    <source>
        <dbReference type="SAM" id="SignalP"/>
    </source>
</evidence>
<keyword evidence="2" id="KW-0732">Signal</keyword>
<dbReference type="OMA" id="FWCHASA"/>
<organism evidence="4 5">
    <name type="scientific">Vanessa tameamea</name>
    <name type="common">Kamehameha butterfly</name>
    <dbReference type="NCBI Taxonomy" id="334116"/>
    <lineage>
        <taxon>Eukaryota</taxon>
        <taxon>Metazoa</taxon>
        <taxon>Ecdysozoa</taxon>
        <taxon>Arthropoda</taxon>
        <taxon>Hexapoda</taxon>
        <taxon>Insecta</taxon>
        <taxon>Pterygota</taxon>
        <taxon>Neoptera</taxon>
        <taxon>Endopterygota</taxon>
        <taxon>Lepidoptera</taxon>
        <taxon>Glossata</taxon>
        <taxon>Ditrysia</taxon>
        <taxon>Papilionoidea</taxon>
        <taxon>Nymphalidae</taxon>
        <taxon>Nymphalinae</taxon>
        <taxon>Vanessa</taxon>
    </lineage>
</organism>
<dbReference type="CDD" id="cd00037">
    <property type="entry name" value="CLECT"/>
    <property type="match status" value="2"/>
</dbReference>
<sequence>MILQNYLFTLLILFACSVAGKHFRFDYDYNEYVDGWFKLHLIPATWHDAWLRCDLEGSILASPINYQMKIAMEAYSKAKKMDDCAYYTGINALFSHGDHFSVEGESLARMPVKWAPGEPDNFNNREDCIVLTNGTIADVNCSEIFPYICFKKNTKDIIMTTCGTVDKEYKLESLTGNCYKFHQIGKPWKRAFMTCAAEGSYLAVINSPQEALLLKNIYDANHSKIRPGTSKDVINIGMHDWNEHGVWRTIHGLTIEEAGYADWAQGQPDNSSGQFCGAMFRNSKLDDFWCHASAPFICEKSLDSLLEL</sequence>
<feature type="domain" description="C-type lectin" evidence="3">
    <location>
        <begin position="45"/>
        <end position="150"/>
    </location>
</feature>
<evidence type="ECO:0000313" key="5">
    <source>
        <dbReference type="RefSeq" id="XP_026497973.2"/>
    </source>
</evidence>
<proteinExistence type="predicted"/>
<feature type="chain" id="PRO_5045664700" evidence="2">
    <location>
        <begin position="21"/>
        <end position="308"/>
    </location>
</feature>
<dbReference type="InterPro" id="IPR001304">
    <property type="entry name" value="C-type_lectin-like"/>
</dbReference>
<keyword evidence="1" id="KW-1015">Disulfide bond</keyword>
<dbReference type="OrthoDB" id="7357196at2759"/>
<feature type="domain" description="C-type lectin" evidence="3">
    <location>
        <begin position="174"/>
        <end position="299"/>
    </location>
</feature>
<dbReference type="InterPro" id="IPR016187">
    <property type="entry name" value="CTDL_fold"/>
</dbReference>